<dbReference type="EMBL" id="JAAVJD010000159">
    <property type="protein sequence ID" value="NJQ07424.1"/>
    <property type="molecule type" value="Genomic_DNA"/>
</dbReference>
<proteinExistence type="inferred from homology"/>
<sequence length="69" mass="7436">MSNDGATDRLKGKAKEAIGKVTGNERMKSEGKADQAKGSAKEGVEDLKNRAAGIKDSLTSENRDDERRD</sequence>
<dbReference type="Gene3D" id="1.10.1470.10">
    <property type="entry name" value="YjbJ"/>
    <property type="match status" value="1"/>
</dbReference>
<dbReference type="Pfam" id="PF05532">
    <property type="entry name" value="CsbD"/>
    <property type="match status" value="1"/>
</dbReference>
<evidence type="ECO:0000256" key="2">
    <source>
        <dbReference type="SAM" id="MobiDB-lite"/>
    </source>
</evidence>
<keyword evidence="5" id="KW-1185">Reference proteome</keyword>
<dbReference type="InterPro" id="IPR036629">
    <property type="entry name" value="YjbJ_sf"/>
</dbReference>
<name>A0A7X6I0M7_9ACTN</name>
<dbReference type="Proteomes" id="UP000578686">
    <property type="component" value="Unassembled WGS sequence"/>
</dbReference>
<dbReference type="SUPFAM" id="SSF69047">
    <property type="entry name" value="Hypothetical protein YjbJ"/>
    <property type="match status" value="1"/>
</dbReference>
<evidence type="ECO:0000256" key="1">
    <source>
        <dbReference type="ARBA" id="ARBA00009129"/>
    </source>
</evidence>
<organism evidence="4 5">
    <name type="scientific">Streptomyces lonarensis</name>
    <dbReference type="NCBI Taxonomy" id="700599"/>
    <lineage>
        <taxon>Bacteria</taxon>
        <taxon>Bacillati</taxon>
        <taxon>Actinomycetota</taxon>
        <taxon>Actinomycetes</taxon>
        <taxon>Kitasatosporales</taxon>
        <taxon>Streptomycetaceae</taxon>
        <taxon>Streptomyces</taxon>
    </lineage>
</organism>
<comment type="similarity">
    <text evidence="1">Belongs to the UPF0337 (CsbD) family.</text>
</comment>
<dbReference type="RefSeq" id="WP_167972403.1">
    <property type="nucleotide sequence ID" value="NZ_BHZG01000473.1"/>
</dbReference>
<evidence type="ECO:0000313" key="5">
    <source>
        <dbReference type="Proteomes" id="UP000578686"/>
    </source>
</evidence>
<evidence type="ECO:0000259" key="3">
    <source>
        <dbReference type="Pfam" id="PF05532"/>
    </source>
</evidence>
<accession>A0A7X6I0M7</accession>
<feature type="region of interest" description="Disordered" evidence="2">
    <location>
        <begin position="1"/>
        <end position="69"/>
    </location>
</feature>
<reference evidence="4 5" key="1">
    <citation type="submission" date="2020-03" db="EMBL/GenBank/DDBJ databases">
        <title>Draft genome of Streptomyces sp. ventii, isolated from the Axial Seamount in the Pacific Ocean, and resequencing of the two type strains Streptomyces lonarensis strain NCL 716 and Streptomyces bohaiensis strain 11A07.</title>
        <authorList>
            <person name="Loughran R.M."/>
            <person name="Pfannmuller K.M."/>
            <person name="Wasson B.J."/>
            <person name="Deadmond M.C."/>
            <person name="Paddock B.E."/>
            <person name="Koyack M.J."/>
            <person name="Gallegos D.A."/>
            <person name="Mitchell E.A."/>
            <person name="Ushijima B."/>
            <person name="Saw J.H."/>
            <person name="Mcphail K.L."/>
            <person name="Videau P."/>
        </authorList>
    </citation>
    <scope>NUCLEOTIDE SEQUENCE [LARGE SCALE GENOMIC DNA]</scope>
    <source>
        <strain evidence="4 5">NCL716</strain>
    </source>
</reference>
<evidence type="ECO:0000313" key="4">
    <source>
        <dbReference type="EMBL" id="NJQ07424.1"/>
    </source>
</evidence>
<gene>
    <name evidence="4" type="ORF">HCN56_17980</name>
</gene>
<comment type="caution">
    <text evidence="4">The sequence shown here is derived from an EMBL/GenBank/DDBJ whole genome shotgun (WGS) entry which is preliminary data.</text>
</comment>
<protein>
    <submittedName>
        <fullName evidence="4">CsbD family protein</fullName>
    </submittedName>
</protein>
<dbReference type="InterPro" id="IPR008462">
    <property type="entry name" value="CsbD"/>
</dbReference>
<feature type="domain" description="CsbD-like" evidence="3">
    <location>
        <begin position="4"/>
        <end position="51"/>
    </location>
</feature>
<dbReference type="AlphaFoldDB" id="A0A7X6I0M7"/>
<feature type="compositionally biased region" description="Basic and acidic residues" evidence="2">
    <location>
        <begin position="1"/>
        <end position="49"/>
    </location>
</feature>